<keyword evidence="1" id="KW-0812">Transmembrane</keyword>
<reference evidence="2 3" key="2">
    <citation type="journal article" date="2011" name="Stand. Genomic Sci.">
        <title>Complete genome sequence of Tolumonas auensis type strain (TA 4).</title>
        <authorList>
            <person name="Chertkov O."/>
            <person name="Copeland A."/>
            <person name="Lucas S."/>
            <person name="Lapidus A."/>
            <person name="Berry K.W."/>
            <person name="Detter J.C."/>
            <person name="Del Rio T.G."/>
            <person name="Hammon N."/>
            <person name="Dalin E."/>
            <person name="Tice H."/>
            <person name="Pitluck S."/>
            <person name="Richardson P."/>
            <person name="Bruce D."/>
            <person name="Goodwin L."/>
            <person name="Han C."/>
            <person name="Tapia R."/>
            <person name="Saunders E."/>
            <person name="Schmutz J."/>
            <person name="Brettin T."/>
            <person name="Larimer F."/>
            <person name="Land M."/>
            <person name="Hauser L."/>
            <person name="Spring S."/>
            <person name="Rohde M."/>
            <person name="Kyrpides N.C."/>
            <person name="Ivanova N."/>
            <person name="Goker M."/>
            <person name="Beller H.R."/>
            <person name="Klenk H.P."/>
            <person name="Woyke T."/>
        </authorList>
    </citation>
    <scope>NUCLEOTIDE SEQUENCE [LARGE SCALE GENOMIC DNA]</scope>
    <source>
        <strain evidence="3">DSM 9187 / TA4</strain>
    </source>
</reference>
<accession>C4LBZ5</accession>
<dbReference type="AlphaFoldDB" id="C4LBZ5"/>
<keyword evidence="3" id="KW-1185">Reference proteome</keyword>
<dbReference type="KEGG" id="tau:Tola_0846"/>
<gene>
    <name evidence="2" type="ordered locus">Tola_0846</name>
</gene>
<dbReference type="PIRSF" id="PIRSF004923">
    <property type="entry name" value="RseC"/>
    <property type="match status" value="1"/>
</dbReference>
<evidence type="ECO:0000256" key="1">
    <source>
        <dbReference type="SAM" id="Phobius"/>
    </source>
</evidence>
<evidence type="ECO:0000313" key="2">
    <source>
        <dbReference type="EMBL" id="ACQ92474.1"/>
    </source>
</evidence>
<proteinExistence type="predicted"/>
<dbReference type="eggNOG" id="COG3086">
    <property type="taxonomic scope" value="Bacteria"/>
</dbReference>
<dbReference type="OrthoDB" id="9795854at2"/>
<dbReference type="Pfam" id="PF04246">
    <property type="entry name" value="RseC_MucC"/>
    <property type="match status" value="1"/>
</dbReference>
<evidence type="ECO:0000313" key="3">
    <source>
        <dbReference type="Proteomes" id="UP000009073"/>
    </source>
</evidence>
<dbReference type="HOGENOM" id="CLU_124911_0_0_6"/>
<feature type="transmembrane region" description="Helical" evidence="1">
    <location>
        <begin position="107"/>
        <end position="124"/>
    </location>
</feature>
<dbReference type="STRING" id="595494.Tola_0846"/>
<dbReference type="RefSeq" id="WP_012729073.1">
    <property type="nucleotide sequence ID" value="NC_012691.1"/>
</dbReference>
<dbReference type="EMBL" id="CP001616">
    <property type="protein sequence ID" value="ACQ92474.1"/>
    <property type="molecule type" value="Genomic_DNA"/>
</dbReference>
<keyword evidence="1" id="KW-1133">Transmembrane helix</keyword>
<dbReference type="InterPro" id="IPR026268">
    <property type="entry name" value="RseC"/>
</dbReference>
<dbReference type="PANTHER" id="PTHR35867:SF1">
    <property type="entry name" value="PROTEIN RSEC"/>
    <property type="match status" value="1"/>
</dbReference>
<dbReference type="InterPro" id="IPR007359">
    <property type="entry name" value="SigmaE_reg_RseC_MucC"/>
</dbReference>
<organism evidence="2 3">
    <name type="scientific">Tolumonas auensis (strain DSM 9187 / NBRC 110442 / TA 4)</name>
    <dbReference type="NCBI Taxonomy" id="595494"/>
    <lineage>
        <taxon>Bacteria</taxon>
        <taxon>Pseudomonadati</taxon>
        <taxon>Pseudomonadota</taxon>
        <taxon>Gammaproteobacteria</taxon>
        <taxon>Aeromonadales</taxon>
        <taxon>Aeromonadaceae</taxon>
        <taxon>Tolumonas</taxon>
    </lineage>
</organism>
<dbReference type="Proteomes" id="UP000009073">
    <property type="component" value="Chromosome"/>
</dbReference>
<protein>
    <submittedName>
        <fullName evidence="2">Positive regulator of sigma E, RseC/MucC</fullName>
    </submittedName>
</protein>
<keyword evidence="1" id="KW-0472">Membrane</keyword>
<feature type="transmembrane region" description="Helical" evidence="1">
    <location>
        <begin position="80"/>
        <end position="101"/>
    </location>
</feature>
<reference evidence="3" key="1">
    <citation type="submission" date="2009-05" db="EMBL/GenBank/DDBJ databases">
        <title>Complete sequence of Tolumonas auensis DSM 9187.</title>
        <authorList>
            <consortium name="US DOE Joint Genome Institute"/>
            <person name="Lucas S."/>
            <person name="Copeland A."/>
            <person name="Lapidus A."/>
            <person name="Glavina del Rio T."/>
            <person name="Tice H."/>
            <person name="Bruce D."/>
            <person name="Goodwin L."/>
            <person name="Pitluck S."/>
            <person name="Chertkov O."/>
            <person name="Brettin T."/>
            <person name="Detter J.C."/>
            <person name="Han C."/>
            <person name="Larimer F."/>
            <person name="Land M."/>
            <person name="Hauser L."/>
            <person name="Kyrpides N."/>
            <person name="Mikhailova N."/>
            <person name="Spring S."/>
            <person name="Beller H."/>
        </authorList>
    </citation>
    <scope>NUCLEOTIDE SEQUENCE [LARGE SCALE GENOMIC DNA]</scope>
    <source>
        <strain evidence="3">DSM 9187 / TA4</strain>
    </source>
</reference>
<sequence>MIEAIATVVATRAGYVSVEYQRASACGHCHHQSSCAISSGMDDGQGHGDHIIDIACILPLEIGQQVRVGIPENGLLKGALLVYILPLFFIMLGAGIGQAFSVAGEEWPAIAGAVLGGYVGFMLMRLRSARLTNAEYKPVILGVTIPVMQNRCN</sequence>
<name>C4LBZ5_TOLAT</name>
<dbReference type="PANTHER" id="PTHR35867">
    <property type="entry name" value="PROTEIN RSEC"/>
    <property type="match status" value="1"/>
</dbReference>